<dbReference type="SUPFAM" id="SSF158682">
    <property type="entry name" value="TerB-like"/>
    <property type="match status" value="1"/>
</dbReference>
<protein>
    <recommendedName>
        <fullName evidence="5">Tellurite resistance protein TerB</fullName>
    </recommendedName>
</protein>
<dbReference type="Gene3D" id="1.10.3680.10">
    <property type="entry name" value="TerB-like"/>
    <property type="match status" value="1"/>
</dbReference>
<gene>
    <name evidence="3" type="ORF">VR7878_03412</name>
</gene>
<dbReference type="CDD" id="cd07177">
    <property type="entry name" value="terB_like"/>
    <property type="match status" value="1"/>
</dbReference>
<evidence type="ECO:0000256" key="1">
    <source>
        <dbReference type="SAM" id="Coils"/>
    </source>
</evidence>
<keyword evidence="1" id="KW-0175">Coiled coil</keyword>
<feature type="transmembrane region" description="Helical" evidence="2">
    <location>
        <begin position="35"/>
        <end position="60"/>
    </location>
</feature>
<dbReference type="AlphaFoldDB" id="A0A1R4LS52"/>
<proteinExistence type="predicted"/>
<keyword evidence="4" id="KW-1185">Reference proteome</keyword>
<dbReference type="OrthoDB" id="7030042at2"/>
<evidence type="ECO:0008006" key="5">
    <source>
        <dbReference type="Google" id="ProtNLM"/>
    </source>
</evidence>
<keyword evidence="2" id="KW-0812">Transmembrane</keyword>
<keyword evidence="2" id="KW-0472">Membrane</keyword>
<dbReference type="EMBL" id="FULE01000050">
    <property type="protein sequence ID" value="SJN59420.1"/>
    <property type="molecule type" value="Genomic_DNA"/>
</dbReference>
<evidence type="ECO:0000313" key="4">
    <source>
        <dbReference type="Proteomes" id="UP000188276"/>
    </source>
</evidence>
<dbReference type="RefSeq" id="WP_077337292.1">
    <property type="nucleotide sequence ID" value="NZ_FULE01000050.1"/>
</dbReference>
<feature type="coiled-coil region" evidence="1">
    <location>
        <begin position="80"/>
        <end position="107"/>
    </location>
</feature>
<name>A0A1R4LS52_VIBR1</name>
<keyword evidence="2" id="KW-1133">Transmembrane helix</keyword>
<evidence type="ECO:0000256" key="2">
    <source>
        <dbReference type="SAM" id="Phobius"/>
    </source>
</evidence>
<reference evidence="4" key="1">
    <citation type="submission" date="2017-02" db="EMBL/GenBank/DDBJ databases">
        <authorList>
            <person name="Rodrigo-Torres L."/>
            <person name="Arahal R.D."/>
            <person name="Lucena T."/>
        </authorList>
    </citation>
    <scope>NUCLEOTIDE SEQUENCE [LARGE SCALE GENOMIC DNA]</scope>
    <source>
        <strain evidence="4">CECT 7878</strain>
    </source>
</reference>
<evidence type="ECO:0000313" key="3">
    <source>
        <dbReference type="EMBL" id="SJN59420.1"/>
    </source>
</evidence>
<accession>A0A1R4LS52</accession>
<organism evidence="3 4">
    <name type="scientific">Vibrio ruber (strain DSM 16370 / JCM 11486 / BCRC 17186 / CECT 7878 / LMG 23124 / VR1)</name>
    <dbReference type="NCBI Taxonomy" id="1123498"/>
    <lineage>
        <taxon>Bacteria</taxon>
        <taxon>Pseudomonadati</taxon>
        <taxon>Pseudomonadota</taxon>
        <taxon>Gammaproteobacteria</taxon>
        <taxon>Vibrionales</taxon>
        <taxon>Vibrionaceae</taxon>
        <taxon>Vibrio</taxon>
    </lineage>
</organism>
<dbReference type="Proteomes" id="UP000188276">
    <property type="component" value="Unassembled WGS sequence"/>
</dbReference>
<sequence>MSFWKVLGGVAVGVGAVAAAPFTGGGSILGAATLAGSLAGAGTVAAAVGAGAVGAAVGAAMDSDNDIKEKAYREGKADGVTENAVKLQQLENKLKQAVAKLKDSVAYYDTIYAMEAVALAVAHCDGSFCDDERTQIDEFIAGVAFGSLPDEIKQKLTEIYESPLNIREAFELVKRADLDLELVDEIIDVVVHADGHVHENESAFIQAWNELKAAA</sequence>
<dbReference type="InterPro" id="IPR029024">
    <property type="entry name" value="TerB-like"/>
</dbReference>